<reference evidence="1 2" key="2">
    <citation type="journal article" date="2017" name="Nature">
        <title>The Apostasia genome and the evolution of orchids.</title>
        <authorList>
            <person name="Zhang G.Q."/>
            <person name="Liu K.W."/>
            <person name="Li Z."/>
            <person name="Lohaus R."/>
            <person name="Hsiao Y.Y."/>
            <person name="Niu S.C."/>
            <person name="Wang J.Y."/>
            <person name="Lin Y.C."/>
            <person name="Xu Q."/>
            <person name="Chen L.J."/>
            <person name="Yoshida K."/>
            <person name="Fujiwara S."/>
            <person name="Wang Z.W."/>
            <person name="Zhang Y.Q."/>
            <person name="Mitsuda N."/>
            <person name="Wang M."/>
            <person name="Liu G.H."/>
            <person name="Pecoraro L."/>
            <person name="Huang H.X."/>
            <person name="Xiao X.J."/>
            <person name="Lin M."/>
            <person name="Wu X.Y."/>
            <person name="Wu W.L."/>
            <person name="Chen Y.Y."/>
            <person name="Chang S.B."/>
            <person name="Sakamoto S."/>
            <person name="Ohme-Takagi M."/>
            <person name="Yagi M."/>
            <person name="Zeng S.J."/>
            <person name="Shen C.Y."/>
            <person name="Yeh C.M."/>
            <person name="Luo Y.B."/>
            <person name="Tsai W.C."/>
            <person name="Van de Peer Y."/>
            <person name="Liu Z.J."/>
        </authorList>
    </citation>
    <scope>NUCLEOTIDE SEQUENCE [LARGE SCALE GENOMIC DNA]</scope>
    <source>
        <tissue evidence="1">The whole plant</tissue>
    </source>
</reference>
<accession>A0A2I0VHM9</accession>
<reference evidence="1 2" key="1">
    <citation type="journal article" date="2016" name="Sci. Rep.">
        <title>The Dendrobium catenatum Lindl. genome sequence provides insights into polysaccharide synthase, floral development and adaptive evolution.</title>
        <authorList>
            <person name="Zhang G.Q."/>
            <person name="Xu Q."/>
            <person name="Bian C."/>
            <person name="Tsai W.C."/>
            <person name="Yeh C.M."/>
            <person name="Liu K.W."/>
            <person name="Yoshida K."/>
            <person name="Zhang L.S."/>
            <person name="Chang S.B."/>
            <person name="Chen F."/>
            <person name="Shi Y."/>
            <person name="Su Y.Y."/>
            <person name="Zhang Y.Q."/>
            <person name="Chen L.J."/>
            <person name="Yin Y."/>
            <person name="Lin M."/>
            <person name="Huang H."/>
            <person name="Deng H."/>
            <person name="Wang Z.W."/>
            <person name="Zhu S.L."/>
            <person name="Zhao X."/>
            <person name="Deng C."/>
            <person name="Niu S.C."/>
            <person name="Huang J."/>
            <person name="Wang M."/>
            <person name="Liu G.H."/>
            <person name="Yang H.J."/>
            <person name="Xiao X.J."/>
            <person name="Hsiao Y.Y."/>
            <person name="Wu W.L."/>
            <person name="Chen Y.Y."/>
            <person name="Mitsuda N."/>
            <person name="Ohme-Takagi M."/>
            <person name="Luo Y.B."/>
            <person name="Van de Peer Y."/>
            <person name="Liu Z.J."/>
        </authorList>
    </citation>
    <scope>NUCLEOTIDE SEQUENCE [LARGE SCALE GENOMIC DNA]</scope>
    <source>
        <tissue evidence="1">The whole plant</tissue>
    </source>
</reference>
<name>A0A2I0VHM9_9ASPA</name>
<evidence type="ECO:0000313" key="2">
    <source>
        <dbReference type="Proteomes" id="UP000233837"/>
    </source>
</evidence>
<dbReference type="EMBL" id="KZ503558">
    <property type="protein sequence ID" value="PKU62911.1"/>
    <property type="molecule type" value="Genomic_DNA"/>
</dbReference>
<dbReference type="AlphaFoldDB" id="A0A2I0VHM9"/>
<dbReference type="Proteomes" id="UP000233837">
    <property type="component" value="Unassembled WGS sequence"/>
</dbReference>
<proteinExistence type="predicted"/>
<gene>
    <name evidence="1" type="ORF">MA16_Dca023052</name>
</gene>
<organism evidence="1 2">
    <name type="scientific">Dendrobium catenatum</name>
    <dbReference type="NCBI Taxonomy" id="906689"/>
    <lineage>
        <taxon>Eukaryota</taxon>
        <taxon>Viridiplantae</taxon>
        <taxon>Streptophyta</taxon>
        <taxon>Embryophyta</taxon>
        <taxon>Tracheophyta</taxon>
        <taxon>Spermatophyta</taxon>
        <taxon>Magnoliopsida</taxon>
        <taxon>Liliopsida</taxon>
        <taxon>Asparagales</taxon>
        <taxon>Orchidaceae</taxon>
        <taxon>Epidendroideae</taxon>
        <taxon>Malaxideae</taxon>
        <taxon>Dendrobiinae</taxon>
        <taxon>Dendrobium</taxon>
    </lineage>
</organism>
<keyword evidence="2" id="KW-1185">Reference proteome</keyword>
<sequence>MSFQKQAFDLARKMSYGHSMTFRVMWRSGFGAWTSLFSFSINLPNSSFLFSSPRVPLLPAPYTAEAPPPLSRRPFSSPRPPLTLEADTRRYFFFDLLLVF</sequence>
<evidence type="ECO:0000313" key="1">
    <source>
        <dbReference type="EMBL" id="PKU62911.1"/>
    </source>
</evidence>
<protein>
    <submittedName>
        <fullName evidence="1">Uncharacterized protein</fullName>
    </submittedName>
</protein>